<dbReference type="Gene3D" id="2.70.9.10">
    <property type="entry name" value="Adenovirus Type 2 Hexon, domain 4"/>
    <property type="match status" value="1"/>
</dbReference>
<evidence type="ECO:0000259" key="2">
    <source>
        <dbReference type="Pfam" id="PF16903"/>
    </source>
</evidence>
<evidence type="ECO:0008006" key="4">
    <source>
        <dbReference type="Google" id="ProtNLM"/>
    </source>
</evidence>
<dbReference type="Gene3D" id="2.70.9.20">
    <property type="entry name" value="Major capsid protein Vp54"/>
    <property type="match status" value="1"/>
</dbReference>
<dbReference type="Pfam" id="PF04451">
    <property type="entry name" value="Capsid_NCLDV"/>
    <property type="match status" value="1"/>
</dbReference>
<dbReference type="InterPro" id="IPR031654">
    <property type="entry name" value="Capsid_N"/>
</dbReference>
<evidence type="ECO:0000259" key="1">
    <source>
        <dbReference type="Pfam" id="PF04451"/>
    </source>
</evidence>
<accession>A0A6C0K900</accession>
<dbReference type="GO" id="GO:0005198">
    <property type="term" value="F:structural molecule activity"/>
    <property type="evidence" value="ECO:0007669"/>
    <property type="project" value="InterPro"/>
</dbReference>
<dbReference type="AlphaFoldDB" id="A0A6C0K900"/>
<dbReference type="InterPro" id="IPR007542">
    <property type="entry name" value="MCP_C"/>
</dbReference>
<sequence>MPVDISQKDSYGTKIPRGTATTLIDLITRDDQDGLFFPLKTEVSRFYRGDLQQTIPFTSVFREFTFIGPAELGQRFTFEIGSLDCGDLLQGLFIQVQMPHWYSALEQQYLTSKRYLYKNPALMWTYANSLGTILLEEATLEVDDQVLERITGDTCAIVSALFPELNSQFGGASVEGRYSIADIKAFPTTRIFPAEDGWITIPLVFSLLRERIQETFPNLACRDGTVRVRVTLKRFDQIVRIASGTRASCTDTPMNKTFSFTDTAIIGYPTKTITTAQYPPELRQIQLLTYGQLVDGPYRDAIFRTPFERAFREIQQFDFNEPMKYVVNKTGSDIITVQLPLEANQPVEEIVWFLRRKAAITLNNDWTNFSATLEKDYNPTFSPAVPLLSKARIQANGMDIIYKDEEWFRSHIGRAHKGGKVSYDSFIYGYSFAAHPGEHNPSGTINASRLSSLRLTLDVKPPGGTEDTEWEVHVFVFAFQWLRFENGICNKIFID</sequence>
<name>A0A6C0K900_9ZZZZ</name>
<evidence type="ECO:0000313" key="3">
    <source>
        <dbReference type="EMBL" id="QHU14179.1"/>
    </source>
</evidence>
<organism evidence="3">
    <name type="scientific">viral metagenome</name>
    <dbReference type="NCBI Taxonomy" id="1070528"/>
    <lineage>
        <taxon>unclassified sequences</taxon>
        <taxon>metagenomes</taxon>
        <taxon>organismal metagenomes</taxon>
    </lineage>
</organism>
<dbReference type="InterPro" id="IPR038519">
    <property type="entry name" value="MCP_C_sf"/>
</dbReference>
<dbReference type="InterPro" id="IPR016112">
    <property type="entry name" value="VP_dsDNA_II"/>
</dbReference>
<feature type="domain" description="Major capsid protein C-terminal" evidence="1">
    <location>
        <begin position="328"/>
        <end position="488"/>
    </location>
</feature>
<feature type="domain" description="Major capsid protein N-terminal" evidence="2">
    <location>
        <begin position="52"/>
        <end position="253"/>
    </location>
</feature>
<dbReference type="EMBL" id="MN740832">
    <property type="protein sequence ID" value="QHU14179.1"/>
    <property type="molecule type" value="Genomic_DNA"/>
</dbReference>
<dbReference type="SUPFAM" id="SSF49749">
    <property type="entry name" value="Group II dsDNA viruses VP"/>
    <property type="match status" value="2"/>
</dbReference>
<protein>
    <recommendedName>
        <fullName evidence="4">Major capsid protein N-terminal domain-containing protein</fullName>
    </recommendedName>
</protein>
<proteinExistence type="predicted"/>
<reference evidence="3" key="1">
    <citation type="journal article" date="2020" name="Nature">
        <title>Giant virus diversity and host interactions through global metagenomics.</title>
        <authorList>
            <person name="Schulz F."/>
            <person name="Roux S."/>
            <person name="Paez-Espino D."/>
            <person name="Jungbluth S."/>
            <person name="Walsh D.A."/>
            <person name="Denef V.J."/>
            <person name="McMahon K.D."/>
            <person name="Konstantinidis K.T."/>
            <person name="Eloe-Fadrosh E.A."/>
            <person name="Kyrpides N.C."/>
            <person name="Woyke T."/>
        </authorList>
    </citation>
    <scope>NUCLEOTIDE SEQUENCE</scope>
    <source>
        <strain evidence="3">GVMAG-S-1101182-85</strain>
    </source>
</reference>
<dbReference type="Pfam" id="PF16903">
    <property type="entry name" value="Capsid_N"/>
    <property type="match status" value="1"/>
</dbReference>